<evidence type="ECO:0000313" key="2">
    <source>
        <dbReference type="Proteomes" id="UP000192247"/>
    </source>
</evidence>
<dbReference type="Proteomes" id="UP000192247">
    <property type="component" value="Unassembled WGS sequence"/>
</dbReference>
<keyword evidence="2" id="KW-1185">Reference proteome</keyword>
<organism evidence="1 2">
    <name type="scientific">Tropilaelaps mercedesae</name>
    <dbReference type="NCBI Taxonomy" id="418985"/>
    <lineage>
        <taxon>Eukaryota</taxon>
        <taxon>Metazoa</taxon>
        <taxon>Ecdysozoa</taxon>
        <taxon>Arthropoda</taxon>
        <taxon>Chelicerata</taxon>
        <taxon>Arachnida</taxon>
        <taxon>Acari</taxon>
        <taxon>Parasitiformes</taxon>
        <taxon>Mesostigmata</taxon>
        <taxon>Gamasina</taxon>
        <taxon>Dermanyssoidea</taxon>
        <taxon>Laelapidae</taxon>
        <taxon>Tropilaelaps</taxon>
    </lineage>
</organism>
<comment type="caution">
    <text evidence="1">The sequence shown here is derived from an EMBL/GenBank/DDBJ whole genome shotgun (WGS) entry which is preliminary data.</text>
</comment>
<protein>
    <submittedName>
        <fullName evidence="1">Uncharacterized protein</fullName>
    </submittedName>
</protein>
<sequence length="76" mass="8516">MLPLRDTRIMEVVHDGPTTSNQKADGKVHWKVNSGQLVSSRADERSQFKPNLRQVTIMTELELPPGLTHRLSAASH</sequence>
<evidence type="ECO:0000313" key="1">
    <source>
        <dbReference type="EMBL" id="OQR66218.1"/>
    </source>
</evidence>
<proteinExistence type="predicted"/>
<accession>A0A1V9WYB2</accession>
<reference evidence="1 2" key="1">
    <citation type="journal article" date="2017" name="Gigascience">
        <title>Draft genome of the honey bee ectoparasitic mite, Tropilaelaps mercedesae, is shaped by the parasitic life history.</title>
        <authorList>
            <person name="Dong X."/>
            <person name="Armstrong S.D."/>
            <person name="Xia D."/>
            <person name="Makepeace B.L."/>
            <person name="Darby A.C."/>
            <person name="Kadowaki T."/>
        </authorList>
    </citation>
    <scope>NUCLEOTIDE SEQUENCE [LARGE SCALE GENOMIC DNA]</scope>
    <source>
        <strain evidence="1">Wuxi-XJTLU</strain>
    </source>
</reference>
<name>A0A1V9WYB2_9ACAR</name>
<dbReference type="InParanoid" id="A0A1V9WYB2"/>
<dbReference type="EMBL" id="MNPL01033352">
    <property type="protein sequence ID" value="OQR66218.1"/>
    <property type="molecule type" value="Genomic_DNA"/>
</dbReference>
<gene>
    <name evidence="1" type="ORF">BIW11_14297</name>
</gene>
<dbReference type="AlphaFoldDB" id="A0A1V9WYB2"/>